<reference evidence="11 12" key="1">
    <citation type="submission" date="2018-01" db="EMBL/GenBank/DDBJ databases">
        <title>Denitrification phenotypes of diverse strains of Pseudomonas stutzeri.</title>
        <authorList>
            <person name="Milligan D.A."/>
            <person name="Bergaust L."/>
            <person name="Bakken L.R."/>
            <person name="Frostegard A."/>
        </authorList>
    </citation>
    <scope>NUCLEOTIDE SEQUENCE [LARGE SCALE GENOMIC DNA]</scope>
    <source>
        <strain evidence="11 12">DSM 50238</strain>
    </source>
</reference>
<evidence type="ECO:0000313" key="12">
    <source>
        <dbReference type="Proteomes" id="UP000235881"/>
    </source>
</evidence>
<keyword evidence="3" id="KW-1003">Cell membrane</keyword>
<sequence>MYLPGPLRNYRQHTPLALSALLVCLFGIFLASQIKTVWQLSRAPLTAEVSPPAVSATGSSDPSRLDALFGTPPALQGSATTSAAGVTLHGSFVHADPSRSSAIIQIDGQPPQLVWQGQELQSGVVLRGVHPDHVQLMRDGQMERLDFPAVRSPVFVPDEAPQPYETEDAGDEEMQQQMEALRQQLENAVSPPASPTPNVPTKEDD</sequence>
<evidence type="ECO:0000313" key="11">
    <source>
        <dbReference type="EMBL" id="PNF76804.1"/>
    </source>
</evidence>
<dbReference type="AlphaFoldDB" id="A0A8E2QEV8"/>
<feature type="compositionally biased region" description="Acidic residues" evidence="9">
    <location>
        <begin position="165"/>
        <end position="174"/>
    </location>
</feature>
<accession>A0A8E2QEV8</accession>
<keyword evidence="4" id="KW-0997">Cell inner membrane</keyword>
<keyword evidence="2" id="KW-0813">Transport</keyword>
<evidence type="ECO:0000256" key="2">
    <source>
        <dbReference type="ARBA" id="ARBA00022448"/>
    </source>
</evidence>
<keyword evidence="6" id="KW-0653">Protein transport</keyword>
<dbReference type="EMBL" id="POUK01000003">
    <property type="protein sequence ID" value="PNF76804.1"/>
    <property type="molecule type" value="Genomic_DNA"/>
</dbReference>
<keyword evidence="5" id="KW-0812">Transmembrane</keyword>
<evidence type="ECO:0000256" key="7">
    <source>
        <dbReference type="ARBA" id="ARBA00022989"/>
    </source>
</evidence>
<gene>
    <name evidence="11" type="ORF">CXK95_10410</name>
</gene>
<evidence type="ECO:0000256" key="1">
    <source>
        <dbReference type="ARBA" id="ARBA00004533"/>
    </source>
</evidence>
<keyword evidence="12" id="KW-1185">Reference proteome</keyword>
<evidence type="ECO:0000256" key="5">
    <source>
        <dbReference type="ARBA" id="ARBA00022692"/>
    </source>
</evidence>
<proteinExistence type="predicted"/>
<evidence type="ECO:0000256" key="4">
    <source>
        <dbReference type="ARBA" id="ARBA00022519"/>
    </source>
</evidence>
<dbReference type="Pfam" id="PF11356">
    <property type="entry name" value="T2SSC"/>
    <property type="match status" value="1"/>
</dbReference>
<organism evidence="11 12">
    <name type="scientific">Stutzerimonas degradans</name>
    <dbReference type="NCBI Taxonomy" id="2968968"/>
    <lineage>
        <taxon>Bacteria</taxon>
        <taxon>Pseudomonadati</taxon>
        <taxon>Pseudomonadota</taxon>
        <taxon>Gammaproteobacteria</taxon>
        <taxon>Pseudomonadales</taxon>
        <taxon>Pseudomonadaceae</taxon>
        <taxon>Stutzerimonas</taxon>
    </lineage>
</organism>
<evidence type="ECO:0000256" key="6">
    <source>
        <dbReference type="ARBA" id="ARBA00022927"/>
    </source>
</evidence>
<keyword evidence="8" id="KW-0472">Membrane</keyword>
<evidence type="ECO:0000256" key="9">
    <source>
        <dbReference type="SAM" id="MobiDB-lite"/>
    </source>
</evidence>
<dbReference type="GO" id="GO:0005886">
    <property type="term" value="C:plasma membrane"/>
    <property type="evidence" value="ECO:0007669"/>
    <property type="project" value="UniProtKB-SubCell"/>
</dbReference>
<evidence type="ECO:0000256" key="8">
    <source>
        <dbReference type="ARBA" id="ARBA00023136"/>
    </source>
</evidence>
<dbReference type="Proteomes" id="UP000235881">
    <property type="component" value="Unassembled WGS sequence"/>
</dbReference>
<dbReference type="RefSeq" id="WP_008568853.1">
    <property type="nucleotide sequence ID" value="NZ_CP065721.1"/>
</dbReference>
<dbReference type="InterPro" id="IPR024961">
    <property type="entry name" value="T2SS_GspC_N"/>
</dbReference>
<keyword evidence="7" id="KW-1133">Transmembrane helix</keyword>
<dbReference type="Gene3D" id="2.30.30.830">
    <property type="match status" value="1"/>
</dbReference>
<dbReference type="GO" id="GO:0015031">
    <property type="term" value="P:protein transport"/>
    <property type="evidence" value="ECO:0007669"/>
    <property type="project" value="UniProtKB-KW"/>
</dbReference>
<evidence type="ECO:0000259" key="10">
    <source>
        <dbReference type="Pfam" id="PF11356"/>
    </source>
</evidence>
<feature type="domain" description="Type II secretion system protein GspC N-terminal" evidence="10">
    <location>
        <begin position="35"/>
        <end position="146"/>
    </location>
</feature>
<feature type="region of interest" description="Disordered" evidence="9">
    <location>
        <begin position="155"/>
        <end position="205"/>
    </location>
</feature>
<evidence type="ECO:0000256" key="3">
    <source>
        <dbReference type="ARBA" id="ARBA00022475"/>
    </source>
</evidence>
<comment type="subcellular location">
    <subcellularLocation>
        <location evidence="1">Cell inner membrane</location>
    </subcellularLocation>
</comment>
<comment type="caution">
    <text evidence="11">The sequence shown here is derived from an EMBL/GenBank/DDBJ whole genome shotgun (WGS) entry which is preliminary data.</text>
</comment>
<name>A0A8E2QEV8_9GAMM</name>
<protein>
    <submittedName>
        <fullName evidence="11">Secretion protein</fullName>
    </submittedName>
</protein>